<dbReference type="PRINTS" id="PR00413">
    <property type="entry name" value="HADHALOGNASE"/>
</dbReference>
<sequence length="233" mass="26621">MDGTIMTGELKGVIFDMDNTLFDFIEAKITACTAIVEFIGKGEAHELLSYFRRKKYGFEDLENISDYLIEYDMYSEQMFNDCCAIYEREKISTIELYPGVKDTMLDLKEMELSIGILTDADKNNASKRLRKVGLCGCFDSLFTYDMTGHKKPSHEPFTYALDSMGLKAYETLYVGDSLRRDIIPSKQIGMVTVHALYGDYSHPDDNVQAMERPDHTINAFRELLTIIQNGNRS</sequence>
<name>A0A1I4USC4_9EURY</name>
<reference evidence="7" key="1">
    <citation type="submission" date="2016-10" db="EMBL/GenBank/DDBJ databases">
        <authorList>
            <person name="Varghese N."/>
            <person name="Submissions S."/>
        </authorList>
    </citation>
    <scope>NUCLEOTIDE SEQUENCE [LARGE SCALE GENOMIC DNA]</scope>
    <source>
        <strain evidence="7">Mob M</strain>
    </source>
</reference>
<dbReference type="PANTHER" id="PTHR46470:SF2">
    <property type="entry name" value="GLYCERALDEHYDE 3-PHOSPHATE PHOSPHATASE"/>
    <property type="match status" value="1"/>
</dbReference>
<keyword evidence="3" id="KW-0479">Metal-binding</keyword>
<dbReference type="PANTHER" id="PTHR46470">
    <property type="entry name" value="N-ACYLNEURAMINATE-9-PHOSPHATASE"/>
    <property type="match status" value="1"/>
</dbReference>
<dbReference type="InterPro" id="IPR036412">
    <property type="entry name" value="HAD-like_sf"/>
</dbReference>
<evidence type="ECO:0000313" key="6">
    <source>
        <dbReference type="EMBL" id="SFM91851.1"/>
    </source>
</evidence>
<dbReference type="GO" id="GO:0044281">
    <property type="term" value="P:small molecule metabolic process"/>
    <property type="evidence" value="ECO:0007669"/>
    <property type="project" value="UniProtKB-ARBA"/>
</dbReference>
<dbReference type="NCBIfam" id="TIGR01549">
    <property type="entry name" value="HAD-SF-IA-v1"/>
    <property type="match status" value="1"/>
</dbReference>
<dbReference type="SUPFAM" id="SSF56784">
    <property type="entry name" value="HAD-like"/>
    <property type="match status" value="1"/>
</dbReference>
<dbReference type="InterPro" id="IPR023214">
    <property type="entry name" value="HAD_sf"/>
</dbReference>
<dbReference type="SFLD" id="SFLDG01129">
    <property type="entry name" value="C1.5:_HAD__Beta-PGM__Phosphata"/>
    <property type="match status" value="1"/>
</dbReference>
<protein>
    <submittedName>
        <fullName evidence="6">Putative hydrolase of the HAD superfamily</fullName>
    </submittedName>
</protein>
<dbReference type="STRING" id="487685.SAMN04488696_2847"/>
<accession>A0A1I4USC4</accession>
<organism evidence="6 7">
    <name type="scientific">Methanolobus profundi</name>
    <dbReference type="NCBI Taxonomy" id="487685"/>
    <lineage>
        <taxon>Archaea</taxon>
        <taxon>Methanobacteriati</taxon>
        <taxon>Methanobacteriota</taxon>
        <taxon>Stenosarchaea group</taxon>
        <taxon>Methanomicrobia</taxon>
        <taxon>Methanosarcinales</taxon>
        <taxon>Methanosarcinaceae</taxon>
        <taxon>Methanolobus</taxon>
    </lineage>
</organism>
<evidence type="ECO:0000256" key="2">
    <source>
        <dbReference type="ARBA" id="ARBA00007958"/>
    </source>
</evidence>
<dbReference type="Proteomes" id="UP000198535">
    <property type="component" value="Unassembled WGS sequence"/>
</dbReference>
<proteinExistence type="inferred from homology"/>
<dbReference type="Gene3D" id="3.40.50.1000">
    <property type="entry name" value="HAD superfamily/HAD-like"/>
    <property type="match status" value="1"/>
</dbReference>
<dbReference type="InterPro" id="IPR041492">
    <property type="entry name" value="HAD_2"/>
</dbReference>
<keyword evidence="5" id="KW-0460">Magnesium</keyword>
<dbReference type="GO" id="GO:0046872">
    <property type="term" value="F:metal ion binding"/>
    <property type="evidence" value="ECO:0007669"/>
    <property type="project" value="UniProtKB-KW"/>
</dbReference>
<comment type="cofactor">
    <cofactor evidence="1">
        <name>Mg(2+)</name>
        <dbReference type="ChEBI" id="CHEBI:18420"/>
    </cofactor>
</comment>
<evidence type="ECO:0000256" key="4">
    <source>
        <dbReference type="ARBA" id="ARBA00022801"/>
    </source>
</evidence>
<dbReference type="AlphaFoldDB" id="A0A1I4USC4"/>
<keyword evidence="7" id="KW-1185">Reference proteome</keyword>
<dbReference type="Pfam" id="PF13419">
    <property type="entry name" value="HAD_2"/>
    <property type="match status" value="1"/>
</dbReference>
<dbReference type="EMBL" id="FOUJ01000008">
    <property type="protein sequence ID" value="SFM91851.1"/>
    <property type="molecule type" value="Genomic_DNA"/>
</dbReference>
<evidence type="ECO:0000256" key="1">
    <source>
        <dbReference type="ARBA" id="ARBA00001946"/>
    </source>
</evidence>
<dbReference type="SFLD" id="SFLDS00003">
    <property type="entry name" value="Haloacid_Dehalogenase"/>
    <property type="match status" value="1"/>
</dbReference>
<dbReference type="InterPro" id="IPR006439">
    <property type="entry name" value="HAD-SF_hydro_IA"/>
</dbReference>
<comment type="similarity">
    <text evidence="2">Belongs to the HAD-like hydrolase superfamily.</text>
</comment>
<dbReference type="Gene3D" id="1.10.150.520">
    <property type="match status" value="1"/>
</dbReference>
<keyword evidence="4 6" id="KW-0378">Hydrolase</keyword>
<evidence type="ECO:0000256" key="3">
    <source>
        <dbReference type="ARBA" id="ARBA00022723"/>
    </source>
</evidence>
<gene>
    <name evidence="6" type="ORF">SAMN04488696_2847</name>
</gene>
<evidence type="ECO:0000313" key="7">
    <source>
        <dbReference type="Proteomes" id="UP000198535"/>
    </source>
</evidence>
<dbReference type="InterPro" id="IPR051400">
    <property type="entry name" value="HAD-like_hydrolase"/>
</dbReference>
<dbReference type="GO" id="GO:0016791">
    <property type="term" value="F:phosphatase activity"/>
    <property type="evidence" value="ECO:0007669"/>
    <property type="project" value="TreeGrafter"/>
</dbReference>
<evidence type="ECO:0000256" key="5">
    <source>
        <dbReference type="ARBA" id="ARBA00022842"/>
    </source>
</evidence>